<dbReference type="HOGENOM" id="CLU_2454341_0_0_1"/>
<sequence length="89" mass="10999">MHKRDAHNFNEPSSFIPFIFRHPHAVLYEKFEKNAHSSRLLFPLLFITLFMLLVLCFLWFRPHPDCYSFAPRRYHKCVWRKNYPFELKL</sequence>
<keyword evidence="1" id="KW-0812">Transmembrane</keyword>
<name>A0A074XNI6_AURPU</name>
<keyword evidence="1" id="KW-1133">Transmembrane helix</keyword>
<evidence type="ECO:0000313" key="2">
    <source>
        <dbReference type="EMBL" id="KEQ87085.1"/>
    </source>
</evidence>
<proteinExistence type="predicted"/>
<feature type="transmembrane region" description="Helical" evidence="1">
    <location>
        <begin position="40"/>
        <end position="60"/>
    </location>
</feature>
<reference evidence="2 3" key="1">
    <citation type="journal article" date="2014" name="BMC Genomics">
        <title>Genome sequencing of four Aureobasidium pullulans varieties: biotechnological potential, stress tolerance, and description of new species.</title>
        <authorList>
            <person name="Gostin Ar C."/>
            <person name="Ohm R.A."/>
            <person name="Kogej T."/>
            <person name="Sonjak S."/>
            <person name="Turk M."/>
            <person name="Zajc J."/>
            <person name="Zalar P."/>
            <person name="Grube M."/>
            <person name="Sun H."/>
            <person name="Han J."/>
            <person name="Sharma A."/>
            <person name="Chiniquy J."/>
            <person name="Ngan C.Y."/>
            <person name="Lipzen A."/>
            <person name="Barry K."/>
            <person name="Grigoriev I.V."/>
            <person name="Gunde-Cimerman N."/>
        </authorList>
    </citation>
    <scope>NUCLEOTIDE SEQUENCE [LARGE SCALE GENOMIC DNA]</scope>
    <source>
        <strain evidence="2 3">EXF-150</strain>
    </source>
</reference>
<evidence type="ECO:0000313" key="3">
    <source>
        <dbReference type="Proteomes" id="UP000030706"/>
    </source>
</evidence>
<keyword evidence="3" id="KW-1185">Reference proteome</keyword>
<dbReference type="RefSeq" id="XP_029763272.1">
    <property type="nucleotide sequence ID" value="XM_029899051.1"/>
</dbReference>
<dbReference type="Proteomes" id="UP000030706">
    <property type="component" value="Unassembled WGS sequence"/>
</dbReference>
<protein>
    <submittedName>
        <fullName evidence="2">Uncharacterized protein</fullName>
    </submittedName>
</protein>
<dbReference type="AlphaFoldDB" id="A0A074XNI6"/>
<dbReference type="GeneID" id="40741357"/>
<accession>A0A074XNI6</accession>
<organism evidence="2 3">
    <name type="scientific">Aureobasidium pullulans EXF-150</name>
    <dbReference type="NCBI Taxonomy" id="1043002"/>
    <lineage>
        <taxon>Eukaryota</taxon>
        <taxon>Fungi</taxon>
        <taxon>Dikarya</taxon>
        <taxon>Ascomycota</taxon>
        <taxon>Pezizomycotina</taxon>
        <taxon>Dothideomycetes</taxon>
        <taxon>Dothideomycetidae</taxon>
        <taxon>Dothideales</taxon>
        <taxon>Saccotheciaceae</taxon>
        <taxon>Aureobasidium</taxon>
    </lineage>
</organism>
<gene>
    <name evidence="2" type="ORF">M438DRAFT_161850</name>
</gene>
<evidence type="ECO:0000256" key="1">
    <source>
        <dbReference type="SAM" id="Phobius"/>
    </source>
</evidence>
<keyword evidence="1" id="KW-0472">Membrane</keyword>
<dbReference type="EMBL" id="KL584977">
    <property type="protein sequence ID" value="KEQ87085.1"/>
    <property type="molecule type" value="Genomic_DNA"/>
</dbReference>